<dbReference type="AlphaFoldDB" id="A0A919QP36"/>
<protein>
    <submittedName>
        <fullName evidence="1">Uncharacterized protein</fullName>
    </submittedName>
</protein>
<gene>
    <name evidence="1" type="ORF">Aph01nite_81100</name>
</gene>
<sequence>MYVVGLCALGVFPPAQAPGRTSTWEFAHELTKRARFTITVNEDSVTEQWSGLVLQLDGKVTVLLADEPLPAYLLRRCAELEAEGWTLRLMSTAFDDVRRAANGS</sequence>
<evidence type="ECO:0000313" key="1">
    <source>
        <dbReference type="EMBL" id="GIH29800.1"/>
    </source>
</evidence>
<dbReference type="EMBL" id="BOOA01000169">
    <property type="protein sequence ID" value="GIH29800.1"/>
    <property type="molecule type" value="Genomic_DNA"/>
</dbReference>
<reference evidence="1" key="1">
    <citation type="submission" date="2021-01" db="EMBL/GenBank/DDBJ databases">
        <title>Whole genome shotgun sequence of Acrocarpospora phusangensis NBRC 108782.</title>
        <authorList>
            <person name="Komaki H."/>
            <person name="Tamura T."/>
        </authorList>
    </citation>
    <scope>NUCLEOTIDE SEQUENCE</scope>
    <source>
        <strain evidence="1">NBRC 108782</strain>
    </source>
</reference>
<name>A0A919QP36_9ACTN</name>
<organism evidence="1 2">
    <name type="scientific">Acrocarpospora phusangensis</name>
    <dbReference type="NCBI Taxonomy" id="1070424"/>
    <lineage>
        <taxon>Bacteria</taxon>
        <taxon>Bacillati</taxon>
        <taxon>Actinomycetota</taxon>
        <taxon>Actinomycetes</taxon>
        <taxon>Streptosporangiales</taxon>
        <taxon>Streptosporangiaceae</taxon>
        <taxon>Acrocarpospora</taxon>
    </lineage>
</organism>
<evidence type="ECO:0000313" key="2">
    <source>
        <dbReference type="Proteomes" id="UP000640052"/>
    </source>
</evidence>
<comment type="caution">
    <text evidence="1">The sequence shown here is derived from an EMBL/GenBank/DDBJ whole genome shotgun (WGS) entry which is preliminary data.</text>
</comment>
<accession>A0A919QP36</accession>
<dbReference type="RefSeq" id="WP_204046424.1">
    <property type="nucleotide sequence ID" value="NZ_BOOA01000169.1"/>
</dbReference>
<keyword evidence="2" id="KW-1185">Reference proteome</keyword>
<proteinExistence type="predicted"/>
<dbReference type="Proteomes" id="UP000640052">
    <property type="component" value="Unassembled WGS sequence"/>
</dbReference>